<dbReference type="AlphaFoldDB" id="A0A4Q2UPS3"/>
<accession>A0A4Q2UPS3</accession>
<dbReference type="EMBL" id="SBLB01000003">
    <property type="protein sequence ID" value="RYC69791.1"/>
    <property type="molecule type" value="Genomic_DNA"/>
</dbReference>
<proteinExistence type="predicted"/>
<keyword evidence="2" id="KW-1185">Reference proteome</keyword>
<evidence type="ECO:0000313" key="2">
    <source>
        <dbReference type="Proteomes" id="UP000290407"/>
    </source>
</evidence>
<sequence>MAKLSKVGLAPPPPRPYSIIGLTPAATMPIDFEGQRYDLANLTESELSYLLQFPQQVPYLQTDNVGDVPV</sequence>
<evidence type="ECO:0000313" key="1">
    <source>
        <dbReference type="EMBL" id="RYC69791.1"/>
    </source>
</evidence>
<name>A0A4Q2UPS3_9BACT</name>
<comment type="caution">
    <text evidence="1">The sequence shown here is derived from an EMBL/GenBank/DDBJ whole genome shotgun (WGS) entry which is preliminary data.</text>
</comment>
<protein>
    <submittedName>
        <fullName evidence="1">Uncharacterized protein</fullName>
    </submittedName>
</protein>
<reference evidence="1 2" key="1">
    <citation type="submission" date="2019-01" db="EMBL/GenBank/DDBJ databases">
        <title>Spirosoma flava sp. nov., a propanil-degrading bacterium isolated from herbicide-contaminated soil.</title>
        <authorList>
            <person name="Zhang L."/>
            <person name="Jiang J.-D."/>
        </authorList>
    </citation>
    <scope>NUCLEOTIDE SEQUENCE [LARGE SCALE GENOMIC DNA]</scope>
    <source>
        <strain evidence="1 2">TY50</strain>
    </source>
</reference>
<dbReference type="Proteomes" id="UP000290407">
    <property type="component" value="Unassembled WGS sequence"/>
</dbReference>
<gene>
    <name evidence="1" type="ORF">EQG79_14445</name>
</gene>
<dbReference type="RefSeq" id="WP_077919713.1">
    <property type="nucleotide sequence ID" value="NZ_SBLB01000003.1"/>
</dbReference>
<organism evidence="1 2">
    <name type="scientific">Spirosoma sordidisoli</name>
    <dbReference type="NCBI Taxonomy" id="2502893"/>
    <lineage>
        <taxon>Bacteria</taxon>
        <taxon>Pseudomonadati</taxon>
        <taxon>Bacteroidota</taxon>
        <taxon>Cytophagia</taxon>
        <taxon>Cytophagales</taxon>
        <taxon>Cytophagaceae</taxon>
        <taxon>Spirosoma</taxon>
    </lineage>
</organism>